<keyword evidence="3" id="KW-1185">Reference proteome</keyword>
<reference evidence="2 3" key="1">
    <citation type="submission" date="2020-08" db="EMBL/GenBank/DDBJ databases">
        <title>Genomic Encyclopedia of Type Strains, Phase III (KMG-III): the genomes of soil and plant-associated and newly described type strains.</title>
        <authorList>
            <person name="Whitman W."/>
        </authorList>
    </citation>
    <scope>NUCLEOTIDE SEQUENCE [LARGE SCALE GENOMIC DNA]</scope>
    <source>
        <strain evidence="2 3">CECT 8305</strain>
    </source>
</reference>
<gene>
    <name evidence="2" type="ORF">FHS42_006669</name>
</gene>
<evidence type="ECO:0000313" key="3">
    <source>
        <dbReference type="Proteomes" id="UP000588098"/>
    </source>
</evidence>
<dbReference type="RefSeq" id="WP_184578885.1">
    <property type="nucleotide sequence ID" value="NZ_JACHJL010000025.1"/>
</dbReference>
<dbReference type="AlphaFoldDB" id="A0A7W9V1R6"/>
<feature type="region of interest" description="Disordered" evidence="1">
    <location>
        <begin position="59"/>
        <end position="78"/>
    </location>
</feature>
<dbReference type="Proteomes" id="UP000588098">
    <property type="component" value="Unassembled WGS sequence"/>
</dbReference>
<dbReference type="EMBL" id="JACHJL010000025">
    <property type="protein sequence ID" value="MBB5939573.1"/>
    <property type="molecule type" value="Genomic_DNA"/>
</dbReference>
<dbReference type="InterPro" id="IPR029058">
    <property type="entry name" value="AB_hydrolase_fold"/>
</dbReference>
<name>A0A7W9V1R6_9ACTN</name>
<evidence type="ECO:0000256" key="1">
    <source>
        <dbReference type="SAM" id="MobiDB-lite"/>
    </source>
</evidence>
<accession>A0A7W9V1R6</accession>
<organism evidence="2 3">
    <name type="scientific">Streptomyces zagrosensis</name>
    <dbReference type="NCBI Taxonomy" id="1042984"/>
    <lineage>
        <taxon>Bacteria</taxon>
        <taxon>Bacillati</taxon>
        <taxon>Actinomycetota</taxon>
        <taxon>Actinomycetes</taxon>
        <taxon>Kitasatosporales</taxon>
        <taxon>Streptomycetaceae</taxon>
        <taxon>Streptomyces</taxon>
    </lineage>
</organism>
<protein>
    <submittedName>
        <fullName evidence="2">Uncharacterized protein</fullName>
    </submittedName>
</protein>
<proteinExistence type="predicted"/>
<comment type="caution">
    <text evidence="2">The sequence shown here is derived from an EMBL/GenBank/DDBJ whole genome shotgun (WGS) entry which is preliminary data.</text>
</comment>
<sequence>MTYVVLQTTKDAVVTPYTHAFLKGDKVRNVTLQGQCPADPVGHVGMFVDGPAIQHVVNALGPNDPRSEPTCTGYGLPM</sequence>
<dbReference type="Gene3D" id="3.40.50.1820">
    <property type="entry name" value="alpha/beta hydrolase"/>
    <property type="match status" value="1"/>
</dbReference>
<evidence type="ECO:0000313" key="2">
    <source>
        <dbReference type="EMBL" id="MBB5939573.1"/>
    </source>
</evidence>